<accession>A0AA95JG93</accession>
<dbReference type="AlphaFoldDB" id="A0AA95JG93"/>
<sequence length="98" mass="11338">MLALGLEEAKAYVHNKLSELQRMDLQVQIEGKSIVISSYESNERIRRVLFTSVFSDEYTLCFCDHRGMWQLLAIAGPLPQMLEILLNEFDFVLSRQAE</sequence>
<organism evidence="1 2">
    <name type="scientific">Candidatus Cohnella colombiensis</name>
    <dbReference type="NCBI Taxonomy" id="3121368"/>
    <lineage>
        <taxon>Bacteria</taxon>
        <taxon>Bacillati</taxon>
        <taxon>Bacillota</taxon>
        <taxon>Bacilli</taxon>
        <taxon>Bacillales</taxon>
        <taxon>Paenibacillaceae</taxon>
        <taxon>Cohnella</taxon>
    </lineage>
</organism>
<name>A0AA95JG93_9BACL</name>
<protein>
    <submittedName>
        <fullName evidence="1">Uncharacterized protein</fullName>
    </submittedName>
</protein>
<proteinExistence type="predicted"/>
<evidence type="ECO:0000313" key="2">
    <source>
        <dbReference type="Proteomes" id="UP001178662"/>
    </source>
</evidence>
<dbReference type="EMBL" id="CP119317">
    <property type="protein sequence ID" value="WEK54685.1"/>
    <property type="molecule type" value="Genomic_DNA"/>
</dbReference>
<dbReference type="Proteomes" id="UP001178662">
    <property type="component" value="Chromosome"/>
</dbReference>
<evidence type="ECO:0000313" key="1">
    <source>
        <dbReference type="EMBL" id="WEK54685.1"/>
    </source>
</evidence>
<gene>
    <name evidence="1" type="ORF">P0Y55_00995</name>
</gene>
<reference evidence="1" key="1">
    <citation type="submission" date="2023-03" db="EMBL/GenBank/DDBJ databases">
        <title>Andean soil-derived lignocellulolytic bacterial consortium as a source of novel taxa and putative plastic-active enzymes.</title>
        <authorList>
            <person name="Diaz-Garcia L."/>
            <person name="Chuvochina M."/>
            <person name="Feuerriegel G."/>
            <person name="Bunk B."/>
            <person name="Sproer C."/>
            <person name="Streit W.R."/>
            <person name="Rodriguez L.M."/>
            <person name="Overmann J."/>
            <person name="Jimenez D.J."/>
        </authorList>
    </citation>
    <scope>NUCLEOTIDE SEQUENCE</scope>
    <source>
        <strain evidence="1">MAG 2441</strain>
    </source>
</reference>
<keyword evidence="2" id="KW-1185">Reference proteome</keyword>